<comment type="caution">
    <text evidence="1">The sequence shown here is derived from an EMBL/GenBank/DDBJ whole genome shotgun (WGS) entry which is preliminary data.</text>
</comment>
<dbReference type="EMBL" id="JANBUJ010004146">
    <property type="protein sequence ID" value="KAJ2758327.1"/>
    <property type="molecule type" value="Genomic_DNA"/>
</dbReference>
<dbReference type="Proteomes" id="UP001140234">
    <property type="component" value="Unassembled WGS sequence"/>
</dbReference>
<keyword evidence="2" id="KW-1185">Reference proteome</keyword>
<reference evidence="1" key="1">
    <citation type="submission" date="2022-07" db="EMBL/GenBank/DDBJ databases">
        <title>Phylogenomic reconstructions and comparative analyses of Kickxellomycotina fungi.</title>
        <authorList>
            <person name="Reynolds N.K."/>
            <person name="Stajich J.E."/>
            <person name="Barry K."/>
            <person name="Grigoriev I.V."/>
            <person name="Crous P."/>
            <person name="Smith M.E."/>
        </authorList>
    </citation>
    <scope>NUCLEOTIDE SEQUENCE</scope>
    <source>
        <strain evidence="1">CBS 109366</strain>
    </source>
</reference>
<organism evidence="1 2">
    <name type="scientific">Coemansia nantahalensis</name>
    <dbReference type="NCBI Taxonomy" id="2789366"/>
    <lineage>
        <taxon>Eukaryota</taxon>
        <taxon>Fungi</taxon>
        <taxon>Fungi incertae sedis</taxon>
        <taxon>Zoopagomycota</taxon>
        <taxon>Kickxellomycotina</taxon>
        <taxon>Kickxellomycetes</taxon>
        <taxon>Kickxellales</taxon>
        <taxon>Kickxellaceae</taxon>
        <taxon>Coemansia</taxon>
    </lineage>
</organism>
<accession>A0ACC1JIM9</accession>
<proteinExistence type="predicted"/>
<sequence>MGVVLRAVAAAGWLAGGAFLVLAVACALFMLSEWAEEYPRPTRRAIQGAVWAVDALLVLAALDGLSVWRAAATAASNHVYALHLAQFPLVRVGGALAVCSMALALGNHCVWFVFFMSNLHYPFGQVCAFIFFAVWLVPLALFVSLTPTDAALPSAQAAGAPKTRRSIVRALLSGSRPAGARQELHAQ</sequence>
<gene>
    <name evidence="1" type="primary">SVP26</name>
    <name evidence="1" type="ORF">IWQ57_006862</name>
</gene>
<evidence type="ECO:0000313" key="1">
    <source>
        <dbReference type="EMBL" id="KAJ2758327.1"/>
    </source>
</evidence>
<protein>
    <submittedName>
        <fullName evidence="1">Erv26 super protein</fullName>
    </submittedName>
</protein>
<evidence type="ECO:0000313" key="2">
    <source>
        <dbReference type="Proteomes" id="UP001140234"/>
    </source>
</evidence>
<name>A0ACC1JIM9_9FUNG</name>